<dbReference type="RefSeq" id="WP_304457367.1">
    <property type="nucleotide sequence ID" value="NZ_JAUPID010000042.1"/>
</dbReference>
<evidence type="ECO:0000313" key="2">
    <source>
        <dbReference type="EMBL" id="MDO7363429.1"/>
    </source>
</evidence>
<evidence type="ECO:0000256" key="1">
    <source>
        <dbReference type="SAM" id="MobiDB-lite"/>
    </source>
</evidence>
<protein>
    <submittedName>
        <fullName evidence="2">Uncharacterized protein</fullName>
    </submittedName>
</protein>
<organism evidence="2 3">
    <name type="scientific">Acinetobacter geminorum</name>
    <dbReference type="NCBI Taxonomy" id="2730922"/>
    <lineage>
        <taxon>Bacteria</taxon>
        <taxon>Pseudomonadati</taxon>
        <taxon>Pseudomonadota</taxon>
        <taxon>Gammaproteobacteria</taxon>
        <taxon>Moraxellales</taxon>
        <taxon>Moraxellaceae</taxon>
        <taxon>Acinetobacter</taxon>
    </lineage>
</organism>
<feature type="non-terminal residue" evidence="2">
    <location>
        <position position="1"/>
    </location>
</feature>
<gene>
    <name evidence="2" type="ORF">Q5X34_17355</name>
</gene>
<dbReference type="EMBL" id="JAUPID010000042">
    <property type="protein sequence ID" value="MDO7363429.1"/>
    <property type="molecule type" value="Genomic_DNA"/>
</dbReference>
<name>A0ABT8ZHK7_9GAMM</name>
<comment type="caution">
    <text evidence="2">The sequence shown here is derived from an EMBL/GenBank/DDBJ whole genome shotgun (WGS) entry which is preliminary data.</text>
</comment>
<accession>A0ABT8ZHK7</accession>
<feature type="region of interest" description="Disordered" evidence="1">
    <location>
        <begin position="137"/>
        <end position="156"/>
    </location>
</feature>
<proteinExistence type="predicted"/>
<dbReference type="Proteomes" id="UP001175780">
    <property type="component" value="Unassembled WGS sequence"/>
</dbReference>
<keyword evidence="3" id="KW-1185">Reference proteome</keyword>
<reference evidence="2" key="1">
    <citation type="submission" date="2023-07" db="EMBL/GenBank/DDBJ databases">
        <title>Whole genome sequencing of environmental Acinetobacter calcoaceticus-baumannii complex from non-hospital environment.</title>
        <authorList>
            <person name="Wee S.K."/>
            <person name="Khoo E.Z.Y."/>
            <person name="Mohammad T.A.-H."/>
            <person name="Tan S.E.K."/>
            <person name="Yap E.P.H."/>
        </authorList>
    </citation>
    <scope>NUCLEOTIDE SEQUENCE</scope>
    <source>
        <strain evidence="2">PUMA0118</strain>
    </source>
</reference>
<sequence length="245" mass="29005">QNEIQMAGRKALVLTAKEINELGRHILNLPFKRRVEERCLHMLKNKKSLQDLSEQDRQLIQKCRYERNAYNKRMLQLQLIQQTEPAKRNALQQNILKLHQKHDIDAYFAMHDALDEILKTQRHQTAAKNLNQKIEKALNPEQQKEKQSQKQQKKREDQIKYFIGSLYIESLRKASISFSQDNSDLDKLADMIHAYLSFRQLKRNLGTIEEIEAFVQRMPTTKNMNRLIETAKTDPRNPFNKTPEQ</sequence>
<evidence type="ECO:0000313" key="3">
    <source>
        <dbReference type="Proteomes" id="UP001175780"/>
    </source>
</evidence>